<protein>
    <recommendedName>
        <fullName evidence="2">Tocopherol cyclase</fullName>
    </recommendedName>
</protein>
<dbReference type="EMBL" id="DSVL01000153">
    <property type="protein sequence ID" value="HFH28872.1"/>
    <property type="molecule type" value="Genomic_DNA"/>
</dbReference>
<proteinExistence type="predicted"/>
<gene>
    <name evidence="1" type="ORF">ENS59_05085</name>
</gene>
<dbReference type="InterPro" id="IPR025893">
    <property type="entry name" value="Tocopherol_cyclase"/>
</dbReference>
<comment type="caution">
    <text evidence="1">The sequence shown here is derived from an EMBL/GenBank/DDBJ whole genome shotgun (WGS) entry which is preliminary data.</text>
</comment>
<organism evidence="1">
    <name type="scientific">Gracilinema caldarium</name>
    <dbReference type="NCBI Taxonomy" id="215591"/>
    <lineage>
        <taxon>Bacteria</taxon>
        <taxon>Pseudomonadati</taxon>
        <taxon>Spirochaetota</taxon>
        <taxon>Spirochaetia</taxon>
        <taxon>Spirochaetales</taxon>
        <taxon>Breznakiellaceae</taxon>
        <taxon>Gracilinema</taxon>
    </lineage>
</organism>
<evidence type="ECO:0008006" key="2">
    <source>
        <dbReference type="Google" id="ProtNLM"/>
    </source>
</evidence>
<sequence length="332" mass="37226">MTLLPRFLKPVLFQGLGKTRSYFEGWYFKQTLSDKKGLSQRSIAIIPGISWDAQGAGHAFIQTIDSLDGSSTYVRFPIEAFSFQDEPFCVRIGPNSFSLQGVHLDLQDETLSIVGDLSFQNLTPIRPIMGPYTFVPFMECNHGIVSMHHDVRGSITLIRKDQDGELLSFAPGIGYIEKDWGRSMPSSWVWINAITFTSSTGPVSFFFSLANIPWLGKHFNGFISVLHVDEREYRFATYRHGHIDLLEYQGGILRILFSDRWYKVEILVRQTDAGELLAPVQGTMDRRIGECNNAWVRVVVKAKHRLSDAPLFDGIATGAGLELVGDIGSLEG</sequence>
<name>A0A7C3E1D0_9SPIR</name>
<dbReference type="SUPFAM" id="SSF159245">
    <property type="entry name" value="AttH-like"/>
    <property type="match status" value="1"/>
</dbReference>
<reference evidence="1" key="1">
    <citation type="journal article" date="2020" name="mSystems">
        <title>Genome- and Community-Level Interaction Insights into Carbon Utilization and Element Cycling Functions of Hydrothermarchaeota in Hydrothermal Sediment.</title>
        <authorList>
            <person name="Zhou Z."/>
            <person name="Liu Y."/>
            <person name="Xu W."/>
            <person name="Pan J."/>
            <person name="Luo Z.H."/>
            <person name="Li M."/>
        </authorList>
    </citation>
    <scope>NUCLEOTIDE SEQUENCE [LARGE SCALE GENOMIC DNA]</scope>
    <source>
        <strain evidence="1">SpSt-503</strain>
    </source>
</reference>
<dbReference type="GO" id="GO:0009976">
    <property type="term" value="F:tocopherol cyclase activity"/>
    <property type="evidence" value="ECO:0007669"/>
    <property type="project" value="InterPro"/>
</dbReference>
<accession>A0A7C3E1D0</accession>
<dbReference type="PANTHER" id="PTHR35309">
    <property type="match status" value="1"/>
</dbReference>
<evidence type="ECO:0000313" key="1">
    <source>
        <dbReference type="EMBL" id="HFH28872.1"/>
    </source>
</evidence>
<dbReference type="Pfam" id="PF14249">
    <property type="entry name" value="Tocopherol_cycl"/>
    <property type="match status" value="1"/>
</dbReference>
<dbReference type="AlphaFoldDB" id="A0A7C3E1D0"/>
<dbReference type="PANTHER" id="PTHR35309:SF4">
    <property type="entry name" value="TOCOPHEROL CYCLASE"/>
    <property type="match status" value="1"/>
</dbReference>